<accession>A0AAV5VTY2</accession>
<dbReference type="PANTHER" id="PTHR43157:SF31">
    <property type="entry name" value="PHOSPHATIDYLINOSITOL-GLYCAN BIOSYNTHESIS CLASS F PROTEIN"/>
    <property type="match status" value="1"/>
</dbReference>
<protein>
    <submittedName>
        <fullName evidence="2">Uncharacterized protein</fullName>
    </submittedName>
</protein>
<feature type="non-terminal residue" evidence="2">
    <location>
        <position position="1"/>
    </location>
</feature>
<dbReference type="EMBL" id="BTSY01000004">
    <property type="protein sequence ID" value="GMT21495.1"/>
    <property type="molecule type" value="Genomic_DNA"/>
</dbReference>
<dbReference type="SUPFAM" id="SSF51735">
    <property type="entry name" value="NAD(P)-binding Rossmann-fold domains"/>
    <property type="match status" value="1"/>
</dbReference>
<reference evidence="2" key="1">
    <citation type="submission" date="2023-10" db="EMBL/GenBank/DDBJ databases">
        <title>Genome assembly of Pristionchus species.</title>
        <authorList>
            <person name="Yoshida K."/>
            <person name="Sommer R.J."/>
        </authorList>
    </citation>
    <scope>NUCLEOTIDE SEQUENCE</scope>
    <source>
        <strain evidence="2">RS5133</strain>
    </source>
</reference>
<organism evidence="2 3">
    <name type="scientific">Pristionchus fissidentatus</name>
    <dbReference type="NCBI Taxonomy" id="1538716"/>
    <lineage>
        <taxon>Eukaryota</taxon>
        <taxon>Metazoa</taxon>
        <taxon>Ecdysozoa</taxon>
        <taxon>Nematoda</taxon>
        <taxon>Chromadorea</taxon>
        <taxon>Rhabditida</taxon>
        <taxon>Rhabditina</taxon>
        <taxon>Diplogasteromorpha</taxon>
        <taxon>Diplogasteroidea</taxon>
        <taxon>Neodiplogasteridae</taxon>
        <taxon>Pristionchus</taxon>
    </lineage>
</organism>
<sequence>TVNSLHPGVITTEITRNMGVGMKTMLTLGRFMMKTAKDGAQTSLYLALSKEVEHVSGAYFSDCHRSADAPLAMDDLACKQLYDYSLKVVGM</sequence>
<keyword evidence="1" id="KW-0560">Oxidoreductase</keyword>
<evidence type="ECO:0000313" key="3">
    <source>
        <dbReference type="Proteomes" id="UP001432322"/>
    </source>
</evidence>
<dbReference type="Gene3D" id="3.40.50.720">
    <property type="entry name" value="NAD(P)-binding Rossmann-like Domain"/>
    <property type="match status" value="1"/>
</dbReference>
<dbReference type="AlphaFoldDB" id="A0AAV5VTY2"/>
<comment type="caution">
    <text evidence="2">The sequence shown here is derived from an EMBL/GenBank/DDBJ whole genome shotgun (WGS) entry which is preliminary data.</text>
</comment>
<evidence type="ECO:0000313" key="2">
    <source>
        <dbReference type="EMBL" id="GMT21495.1"/>
    </source>
</evidence>
<proteinExistence type="predicted"/>
<keyword evidence="3" id="KW-1185">Reference proteome</keyword>
<dbReference type="GO" id="GO:0016491">
    <property type="term" value="F:oxidoreductase activity"/>
    <property type="evidence" value="ECO:0007669"/>
    <property type="project" value="UniProtKB-KW"/>
</dbReference>
<dbReference type="Proteomes" id="UP001432322">
    <property type="component" value="Unassembled WGS sequence"/>
</dbReference>
<dbReference type="InterPro" id="IPR036291">
    <property type="entry name" value="NAD(P)-bd_dom_sf"/>
</dbReference>
<evidence type="ECO:0000256" key="1">
    <source>
        <dbReference type="ARBA" id="ARBA00023002"/>
    </source>
</evidence>
<gene>
    <name evidence="2" type="ORF">PFISCL1PPCAC_12793</name>
</gene>
<name>A0AAV5VTY2_9BILA</name>
<feature type="non-terminal residue" evidence="2">
    <location>
        <position position="91"/>
    </location>
</feature>
<dbReference type="PANTHER" id="PTHR43157">
    <property type="entry name" value="PHOSPHATIDYLINOSITOL-GLYCAN BIOSYNTHESIS CLASS F PROTEIN-RELATED"/>
    <property type="match status" value="1"/>
</dbReference>